<dbReference type="AlphaFoldDB" id="A0A7G7MPK0"/>
<reference evidence="3 4" key="1">
    <citation type="submission" date="2020-08" db="EMBL/GenBank/DDBJ databases">
        <authorList>
            <person name="Mo P."/>
        </authorList>
    </citation>
    <scope>NUCLEOTIDE SEQUENCE [LARGE SCALE GENOMIC DNA]</scope>
    <source>
        <strain evidence="3 4">CGMCC 4.1532</strain>
    </source>
</reference>
<evidence type="ECO:0000313" key="3">
    <source>
        <dbReference type="EMBL" id="QNG54711.1"/>
    </source>
</evidence>
<dbReference type="InterPro" id="IPR007801">
    <property type="entry name" value="MbnB/TglH/ChrH"/>
</dbReference>
<feature type="domain" description="SCO6045-like C-terminal" evidence="2">
    <location>
        <begin position="310"/>
        <end position="393"/>
    </location>
</feature>
<feature type="region of interest" description="Disordered" evidence="1">
    <location>
        <begin position="274"/>
        <end position="310"/>
    </location>
</feature>
<gene>
    <name evidence="3" type="ORF">H6H00_12995</name>
</gene>
<dbReference type="Pfam" id="PF26136">
    <property type="entry name" value="SCO6045_C"/>
    <property type="match status" value="1"/>
</dbReference>
<dbReference type="InterPro" id="IPR036237">
    <property type="entry name" value="Xyl_isomerase-like_sf"/>
</dbReference>
<evidence type="ECO:0000256" key="1">
    <source>
        <dbReference type="SAM" id="MobiDB-lite"/>
    </source>
</evidence>
<dbReference type="Pfam" id="PF05114">
    <property type="entry name" value="MbnB_TglH_ChrH"/>
    <property type="match status" value="1"/>
</dbReference>
<dbReference type="Proteomes" id="UP000515728">
    <property type="component" value="Chromosome"/>
</dbReference>
<organism evidence="3 4">
    <name type="scientific">Pseudonocardia petroleophila</name>
    <dbReference type="NCBI Taxonomy" id="37331"/>
    <lineage>
        <taxon>Bacteria</taxon>
        <taxon>Bacillati</taxon>
        <taxon>Actinomycetota</taxon>
        <taxon>Actinomycetes</taxon>
        <taxon>Pseudonocardiales</taxon>
        <taxon>Pseudonocardiaceae</taxon>
        <taxon>Pseudonocardia</taxon>
    </lineage>
</organism>
<protein>
    <submittedName>
        <fullName evidence="3">DUF692 domain-containing protein</fullName>
    </submittedName>
</protein>
<dbReference type="SUPFAM" id="SSF51658">
    <property type="entry name" value="Xylose isomerase-like"/>
    <property type="match status" value="1"/>
</dbReference>
<keyword evidence="4" id="KW-1185">Reference proteome</keyword>
<dbReference type="Gene3D" id="3.20.20.150">
    <property type="entry name" value="Divalent-metal-dependent TIM barrel enzymes"/>
    <property type="match status" value="1"/>
</dbReference>
<dbReference type="InterPro" id="IPR058711">
    <property type="entry name" value="SCO6045-like_C"/>
</dbReference>
<proteinExistence type="predicted"/>
<dbReference type="NCBIfam" id="NF003818">
    <property type="entry name" value="PRK05409.1"/>
    <property type="match status" value="1"/>
</dbReference>
<evidence type="ECO:0000313" key="4">
    <source>
        <dbReference type="Proteomes" id="UP000515728"/>
    </source>
</evidence>
<accession>A0A7G7MPK0</accession>
<sequence length="432" mass="44710">MAAAAGADALTGTGIGWRSEIAGVVSAVEGLGFSEVVAESLAPADPPRGVADLRERGVPVVPHGVRLSLGGTDPLDPARVTHLAACAAALGAPLVSEHVAFVRAGGRDAGHLLPLPRSRDALDVLVANVARTRVELDVPLALEPIAALHDWPDDEYTEGEFLTALLDRTGALLLLDVANVHANAVNRGQDPEAVLGTFPLDRIAYVHVAGGAEHDGLYHDTHTAPVPDAVLGLLGALVDRLPAPPAVMLERDGRYPPAAALLAELAAIRAVTSPAGRGAAPRGPADRGAASPPTDRAPAAHGSGPPTGLADRQAALVAGLVADGPYPAGHDPARLDAVRRALLRKRAGEAAKQWPLLAASHGDRWPAVFAEHRDGCEPVGALRDGWDVARALDDLGPAAARELAGRESALRYDGRSTPLPRLRTRLRRRLGG</sequence>
<name>A0A7G7MPK0_9PSEU</name>
<dbReference type="EMBL" id="CP060131">
    <property type="protein sequence ID" value="QNG54711.1"/>
    <property type="molecule type" value="Genomic_DNA"/>
</dbReference>
<evidence type="ECO:0000259" key="2">
    <source>
        <dbReference type="Pfam" id="PF26136"/>
    </source>
</evidence>
<feature type="compositionally biased region" description="Low complexity" evidence="1">
    <location>
        <begin position="274"/>
        <end position="293"/>
    </location>
</feature>
<dbReference type="PANTHER" id="PTHR42194:SF1">
    <property type="entry name" value="UPF0276 PROTEIN HI_1600"/>
    <property type="match status" value="1"/>
</dbReference>
<dbReference type="KEGG" id="ppel:H6H00_12995"/>
<dbReference type="RefSeq" id="WP_185721512.1">
    <property type="nucleotide sequence ID" value="NZ_BAAAWI010000001.1"/>
</dbReference>
<dbReference type="PANTHER" id="PTHR42194">
    <property type="entry name" value="UPF0276 PROTEIN HI_1600"/>
    <property type="match status" value="1"/>
</dbReference>